<evidence type="ECO:0000259" key="3">
    <source>
        <dbReference type="Pfam" id="PF03358"/>
    </source>
</evidence>
<proteinExistence type="predicted"/>
<keyword evidence="1" id="KW-0285">Flavoprotein</keyword>
<dbReference type="EMBL" id="JTHE02000003">
    <property type="protein sequence ID" value="NEV68611.1"/>
    <property type="molecule type" value="Genomic_DNA"/>
</dbReference>
<dbReference type="InterPro" id="IPR005025">
    <property type="entry name" value="FMN_Rdtase-like_dom"/>
</dbReference>
<dbReference type="InterPro" id="IPR051796">
    <property type="entry name" value="ISF_SsuE-like"/>
</dbReference>
<dbReference type="Gene3D" id="3.40.50.360">
    <property type="match status" value="1"/>
</dbReference>
<sequence>MTTTPRIIGIVGSYRKHGTIDTAVSAILAAAEAAGAETHKIYLQDQHIEFCTNCRVCLQQPGPQRGTCVLADDMATILDELETADAFVLGAPVNFGGINALTQRFVERCVCYGYWPWGQKAPTLRQSQMTKQAVLVSSSAAPGWLARRLTHVTKTLRQVAQLLGAKPIGTVWIGMIDPQNAQLSPRLQRQAQKLGQRLAAA</sequence>
<dbReference type="PANTHER" id="PTHR43278">
    <property type="entry name" value="NAD(P)H-DEPENDENT FMN-CONTAINING OXIDOREDUCTASE YWQN-RELATED"/>
    <property type="match status" value="1"/>
</dbReference>
<dbReference type="PANTHER" id="PTHR43278:SF2">
    <property type="entry name" value="IRON-SULFUR FLAVOPROTEIN"/>
    <property type="match status" value="1"/>
</dbReference>
<reference evidence="4" key="2">
    <citation type="journal article" date="2015" name="Genome Announc.">
        <title>Draft Genome Sequence of Filamentous Marine Cyanobacterium Lyngbya confervoides Strain BDU141951.</title>
        <authorList>
            <person name="Chandrababunaidu M.M."/>
            <person name="Sen D."/>
            <person name="Tripathy S."/>
        </authorList>
    </citation>
    <scope>NUCLEOTIDE SEQUENCE</scope>
    <source>
        <strain evidence="4">BDU141951</strain>
    </source>
</reference>
<dbReference type="Pfam" id="PF03358">
    <property type="entry name" value="FMN_red"/>
    <property type="match status" value="1"/>
</dbReference>
<keyword evidence="2" id="KW-0288">FMN</keyword>
<feature type="domain" description="NADPH-dependent FMN reductase-like" evidence="3">
    <location>
        <begin position="5"/>
        <end position="170"/>
    </location>
</feature>
<name>A0A0C1V838_9CYAN</name>
<organism evidence="4">
    <name type="scientific">Lyngbya confervoides BDU141951</name>
    <dbReference type="NCBI Taxonomy" id="1574623"/>
    <lineage>
        <taxon>Bacteria</taxon>
        <taxon>Bacillati</taxon>
        <taxon>Cyanobacteriota</taxon>
        <taxon>Cyanophyceae</taxon>
        <taxon>Oscillatoriophycideae</taxon>
        <taxon>Oscillatoriales</taxon>
        <taxon>Microcoleaceae</taxon>
        <taxon>Lyngbya</taxon>
    </lineage>
</organism>
<gene>
    <name evidence="4" type="ORF">QQ91_015975</name>
</gene>
<protein>
    <submittedName>
        <fullName evidence="4">Flavodoxin family protein</fullName>
    </submittedName>
</protein>
<dbReference type="InterPro" id="IPR029039">
    <property type="entry name" value="Flavoprotein-like_sf"/>
</dbReference>
<reference evidence="4" key="1">
    <citation type="submission" date="2014-11" db="EMBL/GenBank/DDBJ databases">
        <authorList>
            <person name="Malar M.C."/>
            <person name="Sen D."/>
            <person name="Tripathy S."/>
        </authorList>
    </citation>
    <scope>NUCLEOTIDE SEQUENCE</scope>
    <source>
        <strain evidence="4">BDU141951</strain>
    </source>
</reference>
<evidence type="ECO:0000256" key="1">
    <source>
        <dbReference type="ARBA" id="ARBA00022630"/>
    </source>
</evidence>
<evidence type="ECO:0000256" key="2">
    <source>
        <dbReference type="ARBA" id="ARBA00022643"/>
    </source>
</evidence>
<dbReference type="SUPFAM" id="SSF52218">
    <property type="entry name" value="Flavoproteins"/>
    <property type="match status" value="1"/>
</dbReference>
<comment type="caution">
    <text evidence="4">The sequence shown here is derived from an EMBL/GenBank/DDBJ whole genome shotgun (WGS) entry which is preliminary data.</text>
</comment>
<reference evidence="4" key="3">
    <citation type="submission" date="2020-02" db="EMBL/GenBank/DDBJ databases">
        <authorList>
            <person name="Sarangi A.N."/>
            <person name="Ghosh S."/>
            <person name="Mukherjee M."/>
            <person name="Tripathy S."/>
        </authorList>
    </citation>
    <scope>NUCLEOTIDE SEQUENCE</scope>
    <source>
        <strain evidence="4">BDU141951</strain>
    </source>
</reference>
<dbReference type="AlphaFoldDB" id="A0A0C1V838"/>
<dbReference type="GO" id="GO:0016491">
    <property type="term" value="F:oxidoreductase activity"/>
    <property type="evidence" value="ECO:0007669"/>
    <property type="project" value="InterPro"/>
</dbReference>
<accession>A0A0C1V838</accession>
<evidence type="ECO:0000313" key="4">
    <source>
        <dbReference type="EMBL" id="NEV68611.1"/>
    </source>
</evidence>